<dbReference type="Proteomes" id="UP000251891">
    <property type="component" value="Unassembled WGS sequence"/>
</dbReference>
<evidence type="ECO:0000313" key="1">
    <source>
        <dbReference type="EMBL" id="RAY14915.1"/>
    </source>
</evidence>
<name>A0A365H734_9ACTN</name>
<evidence type="ECO:0000313" key="2">
    <source>
        <dbReference type="Proteomes" id="UP000251891"/>
    </source>
</evidence>
<dbReference type="AlphaFoldDB" id="A0A365H734"/>
<protein>
    <submittedName>
        <fullName evidence="1">Uncharacterized protein</fullName>
    </submittedName>
</protein>
<dbReference type="OrthoDB" id="3502461at2"/>
<organism evidence="1 2">
    <name type="scientific">Actinomadura craniellae</name>
    <dbReference type="NCBI Taxonomy" id="2231787"/>
    <lineage>
        <taxon>Bacteria</taxon>
        <taxon>Bacillati</taxon>
        <taxon>Actinomycetota</taxon>
        <taxon>Actinomycetes</taxon>
        <taxon>Streptosporangiales</taxon>
        <taxon>Thermomonosporaceae</taxon>
        <taxon>Actinomadura</taxon>
    </lineage>
</organism>
<keyword evidence="2" id="KW-1185">Reference proteome</keyword>
<accession>A0A365H734</accession>
<dbReference type="EMBL" id="QLYX01000005">
    <property type="protein sequence ID" value="RAY14915.1"/>
    <property type="molecule type" value="Genomic_DNA"/>
</dbReference>
<gene>
    <name evidence="1" type="ORF">DPM19_12390</name>
</gene>
<sequence>MRSCTGIILGADRHRLVLQSGTDEIRLELTPDTRVWYGGRTGLEALRPGREAIVRPRDDGPGVDRIWVDITRVTGTILSRGQDAIEVDAGPHRAHTQVLLPRQALERVLVRHPQLEPGHLIDVIGTRSPDGTLAARPGTAQPWHPAATVQAAGPLHGTATWSDLGHRRGAAYPAVDPEGDSGGCPDARAGCVALPYLSLGHDLIVRNSCTERAAAVPVVQCGCVAARFCDRCVECGTSPRGRLVELSPADYADLGGDLDTGCFNVTLEVSR</sequence>
<reference evidence="1 2" key="1">
    <citation type="submission" date="2018-06" db="EMBL/GenBank/DDBJ databases">
        <title>Actinomadura craniellae sp. nov. isolated from marine sponge Craniella sp.</title>
        <authorList>
            <person name="Li L."/>
            <person name="Xu Q.H."/>
            <person name="Lin H.W."/>
            <person name="Lu Y.H."/>
        </authorList>
    </citation>
    <scope>NUCLEOTIDE SEQUENCE [LARGE SCALE GENOMIC DNA]</scope>
    <source>
        <strain evidence="1 2">LHW63021</strain>
    </source>
</reference>
<proteinExistence type="predicted"/>
<comment type="caution">
    <text evidence="1">The sequence shown here is derived from an EMBL/GenBank/DDBJ whole genome shotgun (WGS) entry which is preliminary data.</text>
</comment>